<feature type="domain" description="CoA carboxyltransferase N-terminal" evidence="1">
    <location>
        <begin position="8"/>
        <end position="260"/>
    </location>
</feature>
<proteinExistence type="predicted"/>
<dbReference type="InterPro" id="IPR011762">
    <property type="entry name" value="COA_CT_N"/>
</dbReference>
<gene>
    <name evidence="3" type="ORF">H2508_02115</name>
</gene>
<evidence type="ECO:0000259" key="2">
    <source>
        <dbReference type="PROSITE" id="PS50989"/>
    </source>
</evidence>
<accession>A0A7W2YIU2</accession>
<reference evidence="3 4" key="1">
    <citation type="submission" date="2020-07" db="EMBL/GenBank/DDBJ databases">
        <title>Halieaceae bacterium, F7430, whole genome shotgun sequencing project.</title>
        <authorList>
            <person name="Jiang S."/>
            <person name="Liu Z.W."/>
            <person name="Du Z.J."/>
        </authorList>
    </citation>
    <scope>NUCLEOTIDE SEQUENCE [LARGE SCALE GENOMIC DNA]</scope>
    <source>
        <strain evidence="3 4">F7430</strain>
    </source>
</reference>
<dbReference type="RefSeq" id="WP_182168747.1">
    <property type="nucleotide sequence ID" value="NZ_JACFXU010000013.1"/>
</dbReference>
<dbReference type="InterPro" id="IPR029045">
    <property type="entry name" value="ClpP/crotonase-like_dom_sf"/>
</dbReference>
<name>A0A7W2YIU2_9GAMM</name>
<dbReference type="GO" id="GO:0016740">
    <property type="term" value="F:transferase activity"/>
    <property type="evidence" value="ECO:0007669"/>
    <property type="project" value="UniProtKB-KW"/>
</dbReference>
<dbReference type="AlphaFoldDB" id="A0A7W2YIU2"/>
<evidence type="ECO:0000313" key="4">
    <source>
        <dbReference type="Proteomes" id="UP000539350"/>
    </source>
</evidence>
<dbReference type="Proteomes" id="UP000539350">
    <property type="component" value="Unassembled WGS sequence"/>
</dbReference>
<dbReference type="InterPro" id="IPR051047">
    <property type="entry name" value="AccD/PCCB"/>
</dbReference>
<dbReference type="InterPro" id="IPR011763">
    <property type="entry name" value="COA_CT_C"/>
</dbReference>
<feature type="domain" description="CoA carboxyltransferase C-terminal" evidence="2">
    <location>
        <begin position="269"/>
        <end position="490"/>
    </location>
</feature>
<keyword evidence="3" id="KW-0808">Transferase</keyword>
<evidence type="ECO:0000313" key="3">
    <source>
        <dbReference type="EMBL" id="MBA6411904.1"/>
    </source>
</evidence>
<dbReference type="InterPro" id="IPR034733">
    <property type="entry name" value="AcCoA_carboxyl_beta"/>
</dbReference>
<keyword evidence="4" id="KW-1185">Reference proteome</keyword>
<sequence length="490" mass="51093">MVDNRTAWQALLGQLHERQTSAQSMGGEERIARQHQRQRLTARERIEQLCDPDSFTEYGALAGGCHPAGAASVPADALVAGIGRIDGASAVILAEDFTVKGGSIGHPNAAKRARMVRLALEQKLPLVLLLDGAGERASNQSERYPHAPGDLQLVADLKGQVPVVTVVMGSSAGHGALTGMFADLIIMSRNASMFSAGPPLVAAALGQELSPEQLGSASMHCATSGVGHNMADSDEDCLSLARRFLSYLPKRAGDPLPIDANASEAAAREIDDLLDIIPPAPQLSYNMHAVLERTVDSGSLLELQPLYGSNIITALARIGGMPCLILANQPAVQAGAITTEAADKASHFLEVAAAFGLPLVSLVDNPGVMPGPASEKAGVLKAAGRMFRAQRACRSKKVVVTLRKAFGFGSSVMGMNPFDHQVASLALPCVSLGGVPALGGAAASGADQAEAQQMESLQAGAWIPADAMAFDRVIDPRQLRNEIIAALYAS</sequence>
<dbReference type="PANTHER" id="PTHR43842:SF2">
    <property type="entry name" value="PROPIONYL-COA CARBOXYLASE BETA CHAIN, MITOCHONDRIAL"/>
    <property type="match status" value="1"/>
</dbReference>
<dbReference type="EMBL" id="JACFXU010000013">
    <property type="protein sequence ID" value="MBA6411904.1"/>
    <property type="molecule type" value="Genomic_DNA"/>
</dbReference>
<dbReference type="Pfam" id="PF01039">
    <property type="entry name" value="Carboxyl_trans"/>
    <property type="match status" value="1"/>
</dbReference>
<organism evidence="3 4">
    <name type="scientific">Sediminihaliea albiluteola</name>
    <dbReference type="NCBI Taxonomy" id="2758564"/>
    <lineage>
        <taxon>Bacteria</taxon>
        <taxon>Pseudomonadati</taxon>
        <taxon>Pseudomonadota</taxon>
        <taxon>Gammaproteobacteria</taxon>
        <taxon>Cellvibrionales</taxon>
        <taxon>Halieaceae</taxon>
        <taxon>Sediminihaliea</taxon>
    </lineage>
</organism>
<dbReference type="Gene3D" id="3.90.226.10">
    <property type="entry name" value="2-enoyl-CoA Hydratase, Chain A, domain 1"/>
    <property type="match status" value="2"/>
</dbReference>
<dbReference type="PANTHER" id="PTHR43842">
    <property type="entry name" value="PROPIONYL-COA CARBOXYLASE BETA CHAIN"/>
    <property type="match status" value="1"/>
</dbReference>
<protein>
    <submittedName>
        <fullName evidence="3">Carboxyl transferase</fullName>
    </submittedName>
</protein>
<dbReference type="GO" id="GO:0004658">
    <property type="term" value="F:propionyl-CoA carboxylase activity"/>
    <property type="evidence" value="ECO:0007669"/>
    <property type="project" value="TreeGrafter"/>
</dbReference>
<evidence type="ECO:0000259" key="1">
    <source>
        <dbReference type="PROSITE" id="PS50980"/>
    </source>
</evidence>
<dbReference type="PROSITE" id="PS50989">
    <property type="entry name" value="COA_CT_CTER"/>
    <property type="match status" value="1"/>
</dbReference>
<dbReference type="PROSITE" id="PS50980">
    <property type="entry name" value="COA_CT_NTER"/>
    <property type="match status" value="1"/>
</dbReference>
<dbReference type="SUPFAM" id="SSF52096">
    <property type="entry name" value="ClpP/crotonase"/>
    <property type="match status" value="2"/>
</dbReference>
<comment type="caution">
    <text evidence="3">The sequence shown here is derived from an EMBL/GenBank/DDBJ whole genome shotgun (WGS) entry which is preliminary data.</text>
</comment>